<evidence type="ECO:0000313" key="2">
    <source>
        <dbReference type="Proteomes" id="UP000183487"/>
    </source>
</evidence>
<reference evidence="2" key="1">
    <citation type="submission" date="2016-10" db="EMBL/GenBank/DDBJ databases">
        <authorList>
            <person name="Varghese N."/>
        </authorList>
    </citation>
    <scope>NUCLEOTIDE SEQUENCE [LARGE SCALE GENOMIC DNA]</scope>
    <source>
        <strain evidence="2">GAS106B</strain>
    </source>
</reference>
<sequence length="109" mass="12407">MQTNLVPDDFPRDSSSGVVAGAQPKICVVLSDGKYVAGQTDSEREERWDICEDLAHQLIPKARKDATEYPEHSRDVTLERVRVAVARKNWVSSSELTWLISRLRVLLNW</sequence>
<name>A0A1H1I3G3_9BURK</name>
<organism evidence="1 2">
    <name type="scientific">Paraburkholderia fungorum</name>
    <dbReference type="NCBI Taxonomy" id="134537"/>
    <lineage>
        <taxon>Bacteria</taxon>
        <taxon>Pseudomonadati</taxon>
        <taxon>Pseudomonadota</taxon>
        <taxon>Betaproteobacteria</taxon>
        <taxon>Burkholderiales</taxon>
        <taxon>Burkholderiaceae</taxon>
        <taxon>Paraburkholderia</taxon>
    </lineage>
</organism>
<dbReference type="AlphaFoldDB" id="A0A1H1I3G3"/>
<dbReference type="RefSeq" id="WP_074771124.1">
    <property type="nucleotide sequence ID" value="NZ_FNKP01000002.1"/>
</dbReference>
<evidence type="ECO:0000313" key="1">
    <source>
        <dbReference type="EMBL" id="SDR32237.1"/>
    </source>
</evidence>
<keyword evidence="2" id="KW-1185">Reference proteome</keyword>
<dbReference type="Proteomes" id="UP000183487">
    <property type="component" value="Unassembled WGS sequence"/>
</dbReference>
<dbReference type="EMBL" id="FNKP01000002">
    <property type="protein sequence ID" value="SDR32237.1"/>
    <property type="molecule type" value="Genomic_DNA"/>
</dbReference>
<protein>
    <submittedName>
        <fullName evidence="1">Uncharacterized protein</fullName>
    </submittedName>
</protein>
<gene>
    <name evidence="1" type="ORF">SAMN05443245_4613</name>
</gene>
<proteinExistence type="predicted"/>
<accession>A0A1H1I3G3</accession>